<dbReference type="Proteomes" id="UP000828390">
    <property type="component" value="Unassembled WGS sequence"/>
</dbReference>
<dbReference type="EMBL" id="JAIWYP010000004">
    <property type="protein sequence ID" value="KAH3841645.1"/>
    <property type="molecule type" value="Genomic_DNA"/>
</dbReference>
<comment type="caution">
    <text evidence="1">The sequence shown here is derived from an EMBL/GenBank/DDBJ whole genome shotgun (WGS) entry which is preliminary data.</text>
</comment>
<sequence length="56" mass="6410">MTTVRQYDGGSAIVRWRQCDNAIVRYYDGDNAMTTVRQCDGDDAMRQCDSTIAKMR</sequence>
<evidence type="ECO:0000313" key="2">
    <source>
        <dbReference type="Proteomes" id="UP000828390"/>
    </source>
</evidence>
<organism evidence="1 2">
    <name type="scientific">Dreissena polymorpha</name>
    <name type="common">Zebra mussel</name>
    <name type="synonym">Mytilus polymorpha</name>
    <dbReference type="NCBI Taxonomy" id="45954"/>
    <lineage>
        <taxon>Eukaryota</taxon>
        <taxon>Metazoa</taxon>
        <taxon>Spiralia</taxon>
        <taxon>Lophotrochozoa</taxon>
        <taxon>Mollusca</taxon>
        <taxon>Bivalvia</taxon>
        <taxon>Autobranchia</taxon>
        <taxon>Heteroconchia</taxon>
        <taxon>Euheterodonta</taxon>
        <taxon>Imparidentia</taxon>
        <taxon>Neoheterodontei</taxon>
        <taxon>Myida</taxon>
        <taxon>Dreissenoidea</taxon>
        <taxon>Dreissenidae</taxon>
        <taxon>Dreissena</taxon>
    </lineage>
</organism>
<protein>
    <submittedName>
        <fullName evidence="1">Uncharacterized protein</fullName>
    </submittedName>
</protein>
<reference evidence="1" key="2">
    <citation type="submission" date="2020-11" db="EMBL/GenBank/DDBJ databases">
        <authorList>
            <person name="McCartney M.A."/>
            <person name="Auch B."/>
            <person name="Kono T."/>
            <person name="Mallez S."/>
            <person name="Becker A."/>
            <person name="Gohl D.M."/>
            <person name="Silverstein K.A.T."/>
            <person name="Koren S."/>
            <person name="Bechman K.B."/>
            <person name="Herman A."/>
            <person name="Abrahante J.E."/>
            <person name="Garbe J."/>
        </authorList>
    </citation>
    <scope>NUCLEOTIDE SEQUENCE</scope>
    <source>
        <strain evidence="1">Duluth1</strain>
        <tissue evidence="1">Whole animal</tissue>
    </source>
</reference>
<accession>A0A9D4KLA7</accession>
<evidence type="ECO:0000313" key="1">
    <source>
        <dbReference type="EMBL" id="KAH3841645.1"/>
    </source>
</evidence>
<dbReference type="AlphaFoldDB" id="A0A9D4KLA7"/>
<gene>
    <name evidence="1" type="ORF">DPMN_115118</name>
</gene>
<keyword evidence="2" id="KW-1185">Reference proteome</keyword>
<proteinExistence type="predicted"/>
<name>A0A9D4KLA7_DREPO</name>
<reference evidence="1" key="1">
    <citation type="journal article" date="2019" name="bioRxiv">
        <title>The Genome of the Zebra Mussel, Dreissena polymorpha: A Resource for Invasive Species Research.</title>
        <authorList>
            <person name="McCartney M.A."/>
            <person name="Auch B."/>
            <person name="Kono T."/>
            <person name="Mallez S."/>
            <person name="Zhang Y."/>
            <person name="Obille A."/>
            <person name="Becker A."/>
            <person name="Abrahante J.E."/>
            <person name="Garbe J."/>
            <person name="Badalamenti J.P."/>
            <person name="Herman A."/>
            <person name="Mangelson H."/>
            <person name="Liachko I."/>
            <person name="Sullivan S."/>
            <person name="Sone E.D."/>
            <person name="Koren S."/>
            <person name="Silverstein K.A.T."/>
            <person name="Beckman K.B."/>
            <person name="Gohl D.M."/>
        </authorList>
    </citation>
    <scope>NUCLEOTIDE SEQUENCE</scope>
    <source>
        <strain evidence="1">Duluth1</strain>
        <tissue evidence="1">Whole animal</tissue>
    </source>
</reference>